<organism evidence="2 3">
    <name type="scientific">Isoptericola cucumis</name>
    <dbReference type="NCBI Taxonomy" id="1776856"/>
    <lineage>
        <taxon>Bacteria</taxon>
        <taxon>Bacillati</taxon>
        <taxon>Actinomycetota</taxon>
        <taxon>Actinomycetes</taxon>
        <taxon>Micrococcales</taxon>
        <taxon>Promicromonosporaceae</taxon>
        <taxon>Isoptericola</taxon>
    </lineage>
</organism>
<dbReference type="EMBL" id="BMDG01000012">
    <property type="protein sequence ID" value="GGI10793.1"/>
    <property type="molecule type" value="Genomic_DNA"/>
</dbReference>
<accession>A0ABQ2BCT1</accession>
<dbReference type="SUPFAM" id="SSF54593">
    <property type="entry name" value="Glyoxalase/Bleomycin resistance protein/Dihydroxybiphenyl dioxygenase"/>
    <property type="match status" value="1"/>
</dbReference>
<dbReference type="Pfam" id="PF18029">
    <property type="entry name" value="Glyoxalase_6"/>
    <property type="match status" value="1"/>
</dbReference>
<gene>
    <name evidence="2" type="ORF">GCM10007368_33000</name>
</gene>
<dbReference type="PANTHER" id="PTHR35908">
    <property type="entry name" value="HYPOTHETICAL FUSION PROTEIN"/>
    <property type="match status" value="1"/>
</dbReference>
<proteinExistence type="predicted"/>
<dbReference type="RefSeq" id="WP_188524809.1">
    <property type="nucleotide sequence ID" value="NZ_BMDG01000012.1"/>
</dbReference>
<dbReference type="InterPro" id="IPR029068">
    <property type="entry name" value="Glyas_Bleomycin-R_OHBP_Dase"/>
</dbReference>
<evidence type="ECO:0000259" key="1">
    <source>
        <dbReference type="Pfam" id="PF18029"/>
    </source>
</evidence>
<evidence type="ECO:0000313" key="3">
    <source>
        <dbReference type="Proteomes" id="UP000632535"/>
    </source>
</evidence>
<dbReference type="Proteomes" id="UP000632535">
    <property type="component" value="Unassembled WGS sequence"/>
</dbReference>
<sequence>MTSRISHTSFDARDAYAQSQFWAAVLGYTGVPGEPDEPGDEECMIVPPAGHEAPAESHGHLLFIEVPEPKELKNRVHLDLRPTDRTQAEEVERLLALGATQVADRRSPDGTGGWVVLADPEGNEFCILRSDGERAALRA</sequence>
<name>A0ABQ2BCT1_9MICO</name>
<dbReference type="InterPro" id="IPR041581">
    <property type="entry name" value="Glyoxalase_6"/>
</dbReference>
<dbReference type="PANTHER" id="PTHR35908:SF1">
    <property type="entry name" value="CONSERVED PROTEIN"/>
    <property type="match status" value="1"/>
</dbReference>
<keyword evidence="3" id="KW-1185">Reference proteome</keyword>
<dbReference type="CDD" id="cd06587">
    <property type="entry name" value="VOC"/>
    <property type="match status" value="1"/>
</dbReference>
<comment type="caution">
    <text evidence="2">The sequence shown here is derived from an EMBL/GenBank/DDBJ whole genome shotgun (WGS) entry which is preliminary data.</text>
</comment>
<reference evidence="3" key="1">
    <citation type="journal article" date="2019" name="Int. J. Syst. Evol. Microbiol.">
        <title>The Global Catalogue of Microorganisms (GCM) 10K type strain sequencing project: providing services to taxonomists for standard genome sequencing and annotation.</title>
        <authorList>
            <consortium name="The Broad Institute Genomics Platform"/>
            <consortium name="The Broad Institute Genome Sequencing Center for Infectious Disease"/>
            <person name="Wu L."/>
            <person name="Ma J."/>
        </authorList>
    </citation>
    <scope>NUCLEOTIDE SEQUENCE [LARGE SCALE GENOMIC DNA]</scope>
    <source>
        <strain evidence="3">CCM 8653</strain>
    </source>
</reference>
<feature type="domain" description="Glyoxalase-like" evidence="1">
    <location>
        <begin position="9"/>
        <end position="128"/>
    </location>
</feature>
<evidence type="ECO:0000313" key="2">
    <source>
        <dbReference type="EMBL" id="GGI10793.1"/>
    </source>
</evidence>
<protein>
    <submittedName>
        <fullName evidence="2">Glyoxalase</fullName>
    </submittedName>
</protein>
<dbReference type="Gene3D" id="3.10.180.10">
    <property type="entry name" value="2,3-Dihydroxybiphenyl 1,2-Dioxygenase, domain 1"/>
    <property type="match status" value="1"/>
</dbReference>